<dbReference type="PANTHER" id="PTHR10151">
    <property type="entry name" value="ECTONUCLEOTIDE PYROPHOSPHATASE/PHOSPHODIESTERASE"/>
    <property type="match status" value="1"/>
</dbReference>
<dbReference type="Pfam" id="PF01663">
    <property type="entry name" value="Phosphodiest"/>
    <property type="match status" value="1"/>
</dbReference>
<dbReference type="OrthoDB" id="502398at2"/>
<dbReference type="Proteomes" id="UP000271624">
    <property type="component" value="Unassembled WGS sequence"/>
</dbReference>
<dbReference type="RefSeq" id="WP_127078457.1">
    <property type="nucleotide sequence ID" value="NZ_RSCL01000001.1"/>
</dbReference>
<dbReference type="PANTHER" id="PTHR10151:SF120">
    <property type="entry name" value="BIS(5'-ADENOSYL)-TRIPHOSPHATASE"/>
    <property type="match status" value="1"/>
</dbReference>
<accession>A0A3S1AV60</accession>
<dbReference type="GO" id="GO:0016787">
    <property type="term" value="F:hydrolase activity"/>
    <property type="evidence" value="ECO:0007669"/>
    <property type="project" value="UniProtKB-ARBA"/>
</dbReference>
<proteinExistence type="predicted"/>
<dbReference type="EMBL" id="RSCL01000001">
    <property type="protein sequence ID" value="RUT09974.1"/>
    <property type="molecule type" value="Genomic_DNA"/>
</dbReference>
<gene>
    <name evidence="1" type="ORF">DSM106972_004690</name>
</gene>
<keyword evidence="2" id="KW-1185">Reference proteome</keyword>
<sequence>MVDIFATAEQALITRQVLPAAFGANKVRPSYDGLGLANIAALPIHWLCPEAPTLSEQPALPPFNPSLLGIDAVTQAWENWLLQAPINHVVLLVLDAFGYDQLQSLITNNVVPGFANACSSDKAFFMPATTVFPSTTVTALTSAATAYATAQHGVTSTTAYLREIGALVSLLGWRPYTAPTSASYTDEQINPDKLVTVPNIYLRMEKAGIDVGIVNNKVFKNTSISRYTTVGSEAGKEKYTGYLTYADGFAQLRDRILTSYDNGKSFTYMYVPNIDSAAHRYAPLSPYYQAQVATIDFALKRELLDPLTGRGDVVLLVTADHGQCPTDPEKVLWLHEHPELIKLLWTPAVTGEGRARFLHVKKGALDAVKAYIYSHFDDNFLLVSSSEAIALGLFGLPNQALSPESNDRIGDFILVPRHDWVCYQSSTGEKWAPNAGVHGGLSRAEMLIPFLAYRF</sequence>
<dbReference type="SUPFAM" id="SSF53649">
    <property type="entry name" value="Alkaline phosphatase-like"/>
    <property type="match status" value="1"/>
</dbReference>
<comment type="caution">
    <text evidence="1">The sequence shown here is derived from an EMBL/GenBank/DDBJ whole genome shotgun (WGS) entry which is preliminary data.</text>
</comment>
<dbReference type="InterPro" id="IPR002591">
    <property type="entry name" value="Phosphodiest/P_Trfase"/>
</dbReference>
<protein>
    <submittedName>
        <fullName evidence="1">Alkaline phosphatase family protein</fullName>
    </submittedName>
</protein>
<organism evidence="1 2">
    <name type="scientific">Dulcicalothrix desertica PCC 7102</name>
    <dbReference type="NCBI Taxonomy" id="232991"/>
    <lineage>
        <taxon>Bacteria</taxon>
        <taxon>Bacillati</taxon>
        <taxon>Cyanobacteriota</taxon>
        <taxon>Cyanophyceae</taxon>
        <taxon>Nostocales</taxon>
        <taxon>Calotrichaceae</taxon>
        <taxon>Dulcicalothrix</taxon>
    </lineage>
</organism>
<reference evidence="1" key="2">
    <citation type="journal article" date="2019" name="Genome Biol. Evol.">
        <title>Day and night: Metabolic profiles and evolutionary relationships of six axenic non-marine cyanobacteria.</title>
        <authorList>
            <person name="Will S.E."/>
            <person name="Henke P."/>
            <person name="Boedeker C."/>
            <person name="Huang S."/>
            <person name="Brinkmann H."/>
            <person name="Rohde M."/>
            <person name="Jarek M."/>
            <person name="Friedl T."/>
            <person name="Seufert S."/>
            <person name="Schumacher M."/>
            <person name="Overmann J."/>
            <person name="Neumann-Schaal M."/>
            <person name="Petersen J."/>
        </authorList>
    </citation>
    <scope>NUCLEOTIDE SEQUENCE [LARGE SCALE GENOMIC DNA]</scope>
    <source>
        <strain evidence="1">PCC 7102</strain>
    </source>
</reference>
<dbReference type="Gene3D" id="3.40.720.10">
    <property type="entry name" value="Alkaline Phosphatase, subunit A"/>
    <property type="match status" value="1"/>
</dbReference>
<reference evidence="1" key="1">
    <citation type="submission" date="2018-12" db="EMBL/GenBank/DDBJ databases">
        <authorList>
            <person name="Will S."/>
            <person name="Neumann-Schaal M."/>
            <person name="Henke P."/>
        </authorList>
    </citation>
    <scope>NUCLEOTIDE SEQUENCE</scope>
    <source>
        <strain evidence="1">PCC 7102</strain>
    </source>
</reference>
<evidence type="ECO:0000313" key="2">
    <source>
        <dbReference type="Proteomes" id="UP000271624"/>
    </source>
</evidence>
<dbReference type="AlphaFoldDB" id="A0A3S1AV60"/>
<evidence type="ECO:0000313" key="1">
    <source>
        <dbReference type="EMBL" id="RUT09974.1"/>
    </source>
</evidence>
<name>A0A3S1AV60_9CYAN</name>
<dbReference type="InterPro" id="IPR017850">
    <property type="entry name" value="Alkaline_phosphatase_core_sf"/>
</dbReference>